<gene>
    <name evidence="2" type="ORF">HKN21_09290</name>
</gene>
<dbReference type="Proteomes" id="UP000547674">
    <property type="component" value="Unassembled WGS sequence"/>
</dbReference>
<feature type="transmembrane region" description="Helical" evidence="1">
    <location>
        <begin position="940"/>
        <end position="959"/>
    </location>
</feature>
<sequence length="1031" mass="115470">MTLPEIAIKRHVTTLMLIVSLVVLGGVALVKLPLAFLPEIEEPEVFVRVDYPNASPAQVERMIIRPMEDALGTVKGITNLWSMCNQNGGVVRLDFEWGTDMAMIKADIWEKIDRVKRDLPDDIGDISVGNSWNAREADQPILEGRLASKRDLSESYDLLERKIVKPLERVPGVAQVRLDGVNPREVRINLRLADIESHGVDIRNITQTLRATNFDQSLGVLREGRNRFALRTVGSFTDVEEIQNLVIREDGLKLSAVADVVYEEPPLEYGRHLDGDFAIGITVSQEAKANSVVVCEALEKRIAEMSDDPELQGVNFLVWFNQGKEIKGAIQDLFFTGAFGALLACIVLYGFLRRVSTTIVAVLCIPFSIIVACGIIWAKGGTLNTLTLLGLIVGIGMLVDNAVVVMENIFRHQELGVDRKKAARLGASEVSTAVIAATLTSVIVFLPLIFNKPSEMNLMLKELGITVCLTLLASLFISQTLIPMAASWFIQSKPRPRARWMTALEDRYVKLLSFNLRHRWITPVIGVLVVASAVYPFMKIDKNFDTDEAELFVQIRYNFSEEHSLERKQEIVTSVEQLLEPHREALMARSIYSWWSDNWSLTRVYLDEGEATPENIKAVRAELREILPEIPGLKLEVMENRQFWRQDRGKRVAFMLVGEDSEVLADLAEQARARIEEIPGLEQSFSSSEQGGQELHVELNRDLASRYGVWPTQPAEVIGLTYRGQNLRRFRTADGEREMRLTLDEQKAETIDQLQNLPLWTEEGEKVPLASLASFEIKPGAERINRDNRKTSLWVGAAYEEGTREEYMPKVKAAMDGMEFPYGYSWTYGRWQERAKEKSNEFLINLALSLLLIFAVMAGLFESVSQAIGLMVALPFALAGAAWTLWITSTDFDTPAAVGLLLLIGIVVNNGIVMLEHINQYRRQGLPRYEAMVRGGRERLRPILMTALTTLIGLVPMVIQKPALAGVYYYSMALVIMGGLLVSTFLTAVLLPTTASIAEDIGNLPRRVWTAIRGREPEHEELVVANPGAEK</sequence>
<feature type="transmembrane region" description="Helical" evidence="1">
    <location>
        <begin position="386"/>
        <end position="410"/>
    </location>
</feature>
<dbReference type="Gene3D" id="1.20.1640.10">
    <property type="entry name" value="Multidrug efflux transporter AcrB transmembrane domain"/>
    <property type="match status" value="2"/>
</dbReference>
<keyword evidence="1" id="KW-1133">Transmembrane helix</keyword>
<feature type="transmembrane region" description="Helical" evidence="1">
    <location>
        <begin position="520"/>
        <end position="538"/>
    </location>
</feature>
<dbReference type="PANTHER" id="PTHR32063:SF73">
    <property type="entry name" value="RND SUPERFAMILY EFFLUX PUMP PERMEASE COMPONENT 1"/>
    <property type="match status" value="1"/>
</dbReference>
<protein>
    <submittedName>
        <fullName evidence="2">Efflux RND transporter permease subunit</fullName>
    </submittedName>
</protein>
<dbReference type="Gene3D" id="3.30.70.1430">
    <property type="entry name" value="Multidrug efflux transporter AcrB pore domain"/>
    <property type="match status" value="2"/>
</dbReference>
<dbReference type="Pfam" id="PF00873">
    <property type="entry name" value="ACR_tran"/>
    <property type="match status" value="1"/>
</dbReference>
<dbReference type="InterPro" id="IPR027463">
    <property type="entry name" value="AcrB_DN_DC_subdom"/>
</dbReference>
<keyword evidence="1" id="KW-0472">Membrane</keyword>
<feature type="transmembrane region" description="Helical" evidence="1">
    <location>
        <begin position="842"/>
        <end position="861"/>
    </location>
</feature>
<feature type="transmembrane region" description="Helical" evidence="1">
    <location>
        <begin position="971"/>
        <end position="991"/>
    </location>
</feature>
<feature type="transmembrane region" description="Helical" evidence="1">
    <location>
        <begin position="898"/>
        <end position="919"/>
    </location>
</feature>
<comment type="caution">
    <text evidence="2">The sequence shown here is derived from an EMBL/GenBank/DDBJ whole genome shotgun (WGS) entry which is preliminary data.</text>
</comment>
<evidence type="ECO:0000313" key="3">
    <source>
        <dbReference type="Proteomes" id="UP000547674"/>
    </source>
</evidence>
<dbReference type="InterPro" id="IPR001036">
    <property type="entry name" value="Acrflvin-R"/>
</dbReference>
<dbReference type="GO" id="GO:0005886">
    <property type="term" value="C:plasma membrane"/>
    <property type="evidence" value="ECO:0007669"/>
    <property type="project" value="TreeGrafter"/>
</dbReference>
<keyword evidence="1" id="KW-0812">Transmembrane</keyword>
<feature type="transmembrane region" description="Helical" evidence="1">
    <location>
        <begin position="430"/>
        <end position="451"/>
    </location>
</feature>
<dbReference type="SUPFAM" id="SSF82866">
    <property type="entry name" value="Multidrug efflux transporter AcrB transmembrane domain"/>
    <property type="match status" value="2"/>
</dbReference>
<dbReference type="Gene3D" id="3.30.2090.10">
    <property type="entry name" value="Multidrug efflux transporter AcrB TolC docking domain, DN and DC subdomains"/>
    <property type="match status" value="2"/>
</dbReference>
<feature type="transmembrane region" description="Helical" evidence="1">
    <location>
        <begin position="359"/>
        <end position="380"/>
    </location>
</feature>
<dbReference type="SUPFAM" id="SSF82714">
    <property type="entry name" value="Multidrug efflux transporter AcrB TolC docking domain, DN and DC subdomains"/>
    <property type="match status" value="2"/>
</dbReference>
<feature type="transmembrane region" description="Helical" evidence="1">
    <location>
        <begin position="333"/>
        <end position="352"/>
    </location>
</feature>
<dbReference type="Gene3D" id="3.30.70.1320">
    <property type="entry name" value="Multidrug efflux transporter AcrB pore domain like"/>
    <property type="match status" value="1"/>
</dbReference>
<dbReference type="PANTHER" id="PTHR32063">
    <property type="match status" value="1"/>
</dbReference>
<dbReference type="AlphaFoldDB" id="A0A7Y2E867"/>
<dbReference type="GO" id="GO:0042910">
    <property type="term" value="F:xenobiotic transmembrane transporter activity"/>
    <property type="evidence" value="ECO:0007669"/>
    <property type="project" value="TreeGrafter"/>
</dbReference>
<evidence type="ECO:0000313" key="2">
    <source>
        <dbReference type="EMBL" id="NNF06941.1"/>
    </source>
</evidence>
<reference evidence="2 3" key="1">
    <citation type="submission" date="2020-03" db="EMBL/GenBank/DDBJ databases">
        <title>Metabolic flexibility allows generalist bacteria to become dominant in a frequently disturbed ecosystem.</title>
        <authorList>
            <person name="Chen Y.-J."/>
            <person name="Leung P.M."/>
            <person name="Bay S.K."/>
            <person name="Hugenholtz P."/>
            <person name="Kessler A.J."/>
            <person name="Shelley G."/>
            <person name="Waite D.W."/>
            <person name="Cook P.L."/>
            <person name="Greening C."/>
        </authorList>
    </citation>
    <scope>NUCLEOTIDE SEQUENCE [LARGE SCALE GENOMIC DNA]</scope>
    <source>
        <strain evidence="2">SS_bin_28</strain>
    </source>
</reference>
<feature type="transmembrane region" description="Helical" evidence="1">
    <location>
        <begin position="463"/>
        <end position="490"/>
    </location>
</feature>
<organism evidence="2 3">
    <name type="scientific">Eiseniibacteriota bacterium</name>
    <dbReference type="NCBI Taxonomy" id="2212470"/>
    <lineage>
        <taxon>Bacteria</taxon>
        <taxon>Candidatus Eiseniibacteriota</taxon>
    </lineage>
</organism>
<dbReference type="SUPFAM" id="SSF82693">
    <property type="entry name" value="Multidrug efflux transporter AcrB pore domain, PN1, PN2, PC1 and PC2 subdomains"/>
    <property type="match status" value="2"/>
</dbReference>
<dbReference type="Gene3D" id="3.30.70.1440">
    <property type="entry name" value="Multidrug efflux transporter AcrB pore domain"/>
    <property type="match status" value="1"/>
</dbReference>
<evidence type="ECO:0000256" key="1">
    <source>
        <dbReference type="SAM" id="Phobius"/>
    </source>
</evidence>
<accession>A0A7Y2E867</accession>
<dbReference type="PRINTS" id="PR00702">
    <property type="entry name" value="ACRIFLAVINRP"/>
</dbReference>
<name>A0A7Y2E867_UNCEI</name>
<feature type="transmembrane region" description="Helical" evidence="1">
    <location>
        <begin position="868"/>
        <end position="886"/>
    </location>
</feature>
<feature type="transmembrane region" description="Helical" evidence="1">
    <location>
        <begin position="12"/>
        <end position="36"/>
    </location>
</feature>
<dbReference type="EMBL" id="JABDJR010000367">
    <property type="protein sequence ID" value="NNF06941.1"/>
    <property type="molecule type" value="Genomic_DNA"/>
</dbReference>
<proteinExistence type="predicted"/>